<dbReference type="InterPro" id="IPR018060">
    <property type="entry name" value="HTH_AraC"/>
</dbReference>
<dbReference type="InterPro" id="IPR009057">
    <property type="entry name" value="Homeodomain-like_sf"/>
</dbReference>
<evidence type="ECO:0000256" key="3">
    <source>
        <dbReference type="ARBA" id="ARBA00023159"/>
    </source>
</evidence>
<dbReference type="SUPFAM" id="SSF46689">
    <property type="entry name" value="Homeodomain-like"/>
    <property type="match status" value="2"/>
</dbReference>
<dbReference type="Pfam" id="PF02311">
    <property type="entry name" value="AraC_binding"/>
    <property type="match status" value="1"/>
</dbReference>
<evidence type="ECO:0000256" key="1">
    <source>
        <dbReference type="ARBA" id="ARBA00023015"/>
    </source>
</evidence>
<organism evidence="6 7">
    <name type="scientific">Bifidobacterium amazonense</name>
    <dbReference type="NCBI Taxonomy" id="2809027"/>
    <lineage>
        <taxon>Bacteria</taxon>
        <taxon>Bacillati</taxon>
        <taxon>Actinomycetota</taxon>
        <taxon>Actinomycetes</taxon>
        <taxon>Bifidobacteriales</taxon>
        <taxon>Bifidobacteriaceae</taxon>
        <taxon>Bifidobacterium</taxon>
    </lineage>
</organism>
<name>A0ABS9VYN1_9BIFI</name>
<evidence type="ECO:0000256" key="4">
    <source>
        <dbReference type="ARBA" id="ARBA00023163"/>
    </source>
</evidence>
<dbReference type="PANTHER" id="PTHR46796:SF7">
    <property type="entry name" value="ARAC FAMILY TRANSCRIPTIONAL REGULATOR"/>
    <property type="match status" value="1"/>
</dbReference>
<dbReference type="Proteomes" id="UP000710815">
    <property type="component" value="Unassembled WGS sequence"/>
</dbReference>
<dbReference type="Gene3D" id="1.10.10.60">
    <property type="entry name" value="Homeodomain-like"/>
    <property type="match status" value="2"/>
</dbReference>
<keyword evidence="3" id="KW-0010">Activator</keyword>
<dbReference type="PROSITE" id="PS00041">
    <property type="entry name" value="HTH_ARAC_FAMILY_1"/>
    <property type="match status" value="1"/>
</dbReference>
<sequence>MTDDVVAGRVSGMDMLAGYLYREDVDVDAAVTMASPLLVSACGRYRMVTRPEFSTIRQTGRRDHQLLYVNAGTATFWKHDQPHTIAAGSAVVYLPGEPQRYEYRSADGTEVYWAHFSGSETALLLDGLAGTDAGTGLGTGLRTGAEVNAGVDEGTDSGASESMAAGTATGTAAGIVDAGTATGIVDAGTNPEYAQLFNRMIGELQLRRPAFEELVAADLRRLLLLMRRHIAESTDSDGARRRIPPEIQDAVTYFHRHFADDISIEEYARMQGVSVGWFIRGFREAIGMPPLQYVTAIRMGEAKMLLESTDYPIGDIAAMVGYDNALYFSRLFRARFGRPPSQWRRAGSL</sequence>
<dbReference type="EMBL" id="JAFEJT020000101">
    <property type="protein sequence ID" value="MCH9277225.1"/>
    <property type="molecule type" value="Genomic_DNA"/>
</dbReference>
<dbReference type="Pfam" id="PF12833">
    <property type="entry name" value="HTH_18"/>
    <property type="match status" value="1"/>
</dbReference>
<dbReference type="InterPro" id="IPR037923">
    <property type="entry name" value="HTH-like"/>
</dbReference>
<keyword evidence="4" id="KW-0804">Transcription</keyword>
<dbReference type="SMART" id="SM00342">
    <property type="entry name" value="HTH_ARAC"/>
    <property type="match status" value="1"/>
</dbReference>
<dbReference type="PROSITE" id="PS01124">
    <property type="entry name" value="HTH_ARAC_FAMILY_2"/>
    <property type="match status" value="1"/>
</dbReference>
<accession>A0ABS9VYN1</accession>
<dbReference type="PANTHER" id="PTHR46796">
    <property type="entry name" value="HTH-TYPE TRANSCRIPTIONAL ACTIVATOR RHAS-RELATED"/>
    <property type="match status" value="1"/>
</dbReference>
<dbReference type="SUPFAM" id="SSF51215">
    <property type="entry name" value="Regulatory protein AraC"/>
    <property type="match status" value="1"/>
</dbReference>
<evidence type="ECO:0000313" key="7">
    <source>
        <dbReference type="Proteomes" id="UP000710815"/>
    </source>
</evidence>
<feature type="domain" description="HTH araC/xylS-type" evidence="5">
    <location>
        <begin position="248"/>
        <end position="346"/>
    </location>
</feature>
<reference evidence="6 7" key="1">
    <citation type="journal article" date="2021" name="Environ. Microbiol.">
        <title>Genetic insights into the dark matter of the mammalian gut microbiota through targeted genome reconstruction.</title>
        <authorList>
            <person name="Lugli G.A."/>
            <person name="Alessandri G."/>
            <person name="Milani C."/>
            <person name="Viappiani A."/>
            <person name="Fontana F."/>
            <person name="Tarracchini C."/>
            <person name="Mancabelli L."/>
            <person name="Argentini C."/>
            <person name="Ruiz L."/>
            <person name="Margolles A."/>
            <person name="van Sinderen D."/>
            <person name="Turroni F."/>
            <person name="Ventura M."/>
        </authorList>
    </citation>
    <scope>NUCLEOTIDE SEQUENCE [LARGE SCALE GENOMIC DNA]</scope>
    <source>
        <strain evidence="6 7">MA1</strain>
    </source>
</reference>
<dbReference type="PRINTS" id="PR00032">
    <property type="entry name" value="HTHARAC"/>
</dbReference>
<evidence type="ECO:0000259" key="5">
    <source>
        <dbReference type="PROSITE" id="PS01124"/>
    </source>
</evidence>
<dbReference type="InterPro" id="IPR003313">
    <property type="entry name" value="AraC-bd"/>
</dbReference>
<gene>
    <name evidence="6" type="ORF">JS533_013295</name>
</gene>
<evidence type="ECO:0000256" key="2">
    <source>
        <dbReference type="ARBA" id="ARBA00023125"/>
    </source>
</evidence>
<keyword evidence="1" id="KW-0805">Transcription regulation</keyword>
<comment type="caution">
    <text evidence="6">The sequence shown here is derived from an EMBL/GenBank/DDBJ whole genome shotgun (WGS) entry which is preliminary data.</text>
</comment>
<dbReference type="Gene3D" id="2.60.120.280">
    <property type="entry name" value="Regulatory protein AraC"/>
    <property type="match status" value="1"/>
</dbReference>
<proteinExistence type="predicted"/>
<evidence type="ECO:0000313" key="6">
    <source>
        <dbReference type="EMBL" id="MCH9277225.1"/>
    </source>
</evidence>
<dbReference type="InterPro" id="IPR018062">
    <property type="entry name" value="HTH_AraC-typ_CS"/>
</dbReference>
<keyword evidence="7" id="KW-1185">Reference proteome</keyword>
<dbReference type="RefSeq" id="WP_241515267.1">
    <property type="nucleotide sequence ID" value="NZ_JAFEJT020000101.1"/>
</dbReference>
<reference evidence="6 7" key="2">
    <citation type="journal article" date="2021" name="Syst. Appl. Microbiol.">
        <title>Phylogenetic classification of ten novel species belonging to the genus Bifidobacterium comprising B. phasiani sp. nov., B. pongonis sp. nov., B. saguinibicoloris sp. nov., B. colobi sp. nov., B. simiiventris sp. nov., B. santillanense sp. nov., B. miconis sp. nov., B. amazonense sp. nov., B. pluvialisilvae sp. nov., and B. miconisargentati sp. nov.</title>
        <authorList>
            <person name="Lugli G.A."/>
            <person name="Calvete-Torre I."/>
            <person name="Alessandri G."/>
            <person name="Milani C."/>
            <person name="Turroni F."/>
            <person name="Laiolo P."/>
            <person name="Ossiprandi M.C."/>
            <person name="Margolles A."/>
            <person name="Ruiz L."/>
            <person name="Ventura M."/>
        </authorList>
    </citation>
    <scope>NUCLEOTIDE SEQUENCE [LARGE SCALE GENOMIC DNA]</scope>
    <source>
        <strain evidence="6 7">MA1</strain>
    </source>
</reference>
<protein>
    <submittedName>
        <fullName evidence="6">AraC family transcriptional regulator</fullName>
    </submittedName>
</protein>
<dbReference type="InterPro" id="IPR020449">
    <property type="entry name" value="Tscrpt_reg_AraC-type_HTH"/>
</dbReference>
<dbReference type="InterPro" id="IPR050204">
    <property type="entry name" value="AraC_XylS_family_regulators"/>
</dbReference>
<keyword evidence="2" id="KW-0238">DNA-binding</keyword>